<evidence type="ECO:0000256" key="1">
    <source>
        <dbReference type="SAM" id="MobiDB-lite"/>
    </source>
</evidence>
<keyword evidence="3" id="KW-1185">Reference proteome</keyword>
<feature type="region of interest" description="Disordered" evidence="1">
    <location>
        <begin position="76"/>
        <end position="100"/>
    </location>
</feature>
<organism evidence="2 3">
    <name type="scientific">Musa troglodytarum</name>
    <name type="common">fe'i banana</name>
    <dbReference type="NCBI Taxonomy" id="320322"/>
    <lineage>
        <taxon>Eukaryota</taxon>
        <taxon>Viridiplantae</taxon>
        <taxon>Streptophyta</taxon>
        <taxon>Embryophyta</taxon>
        <taxon>Tracheophyta</taxon>
        <taxon>Spermatophyta</taxon>
        <taxon>Magnoliopsida</taxon>
        <taxon>Liliopsida</taxon>
        <taxon>Zingiberales</taxon>
        <taxon>Musaceae</taxon>
        <taxon>Musa</taxon>
    </lineage>
</organism>
<evidence type="ECO:0000313" key="2">
    <source>
        <dbReference type="EMBL" id="URD72871.1"/>
    </source>
</evidence>
<proteinExistence type="predicted"/>
<dbReference type="AlphaFoldDB" id="A0A9E7J9K5"/>
<evidence type="ECO:0000313" key="3">
    <source>
        <dbReference type="Proteomes" id="UP001055439"/>
    </source>
</evidence>
<dbReference type="EMBL" id="CP097502">
    <property type="protein sequence ID" value="URD72871.1"/>
    <property type="molecule type" value="Genomic_DNA"/>
</dbReference>
<feature type="region of interest" description="Disordered" evidence="1">
    <location>
        <begin position="225"/>
        <end position="246"/>
    </location>
</feature>
<dbReference type="Proteomes" id="UP001055439">
    <property type="component" value="Chromosome 1"/>
</dbReference>
<protein>
    <submittedName>
        <fullName evidence="2">Uncharacterized protein</fullName>
    </submittedName>
</protein>
<gene>
    <name evidence="2" type="ORF">MUK42_07932</name>
</gene>
<feature type="compositionally biased region" description="Basic residues" evidence="1">
    <location>
        <begin position="83"/>
        <end position="96"/>
    </location>
</feature>
<name>A0A9E7J9K5_9LILI</name>
<sequence length="278" mass="30712">MLVNYVCDKIRVVGILYPKGEQKEVYAPNSFGTLSRKLHVTLSQASFPTKTAQGEEPTHTLMLPSPLYTACSPTRRSLSLGRRQPKGTQRGHRRRQREGARVSLVVRQRAVGVQLPGDKRRSAQRAGALPVLQPPVDAVPVEHVAAVSHPPHLVGALELVEAHRAALRQAAAAALRGDQLPEPDRRRALLEQLGRERAGPRVVVMCAGVRVVPLGFRLHQGAEAEAEAVEDPVDEPSQVGEEEEQVEQQLRELGVANREPHVGIEDPKRLQQRWWKNA</sequence>
<reference evidence="2" key="1">
    <citation type="submission" date="2022-05" db="EMBL/GenBank/DDBJ databases">
        <title>The Musa troglodytarum L. genome provides insights into the mechanism of non-climacteric behaviour and enrichment of carotenoids.</title>
        <authorList>
            <person name="Wang J."/>
        </authorList>
    </citation>
    <scope>NUCLEOTIDE SEQUENCE</scope>
    <source>
        <tissue evidence="2">Leaf</tissue>
    </source>
</reference>
<accession>A0A9E7J9K5</accession>